<comment type="cofactor">
    <cofactor evidence="2">
        <name>Zn(2+)</name>
        <dbReference type="ChEBI" id="CHEBI:29105"/>
    </cofactor>
</comment>
<feature type="domain" description="Aminopeptidase N-like N-terminal" evidence="16">
    <location>
        <begin position="101"/>
        <end position="200"/>
    </location>
</feature>
<keyword evidence="9" id="KW-0378">Hydrolase</keyword>
<keyword evidence="8" id="KW-0479">Metal-binding</keyword>
<dbReference type="InterPro" id="IPR012778">
    <property type="entry name" value="Pept_M1_aminopeptidase"/>
</dbReference>
<evidence type="ECO:0000256" key="1">
    <source>
        <dbReference type="ARBA" id="ARBA00000098"/>
    </source>
</evidence>
<sequence length="867" mass="96890">MSRDDTSPADTGAVRENLTRDEARQRAARVRDVRTVVHLDLTTGSESFAATSRLSFRTTEDGGTFVDCTATTVHRVELDGEVLPHEVVEATRIRLPGLHAGEHELTVVATMAYRHEGKGLHRFVDPSDDRVYLHSQFEPFDAHLVYACFDQPDLKTTFALTVDAPEEWVVVSNGRAIERPTEGAAGRWVFEPTPRISTYITAVVAGSYARFADEHHGRELGLYVRRSLADHLDTPEIFEVTKQGLDYFEDVFATPYPFGKYDQLFVPEFSAGAMENPGAITFSEVYVFRSKVTDANRERRAETILHEMAHMWFGDLVTMRWWDDLWLNESFATFMSVLAQADATRWRNAWVTFLDAEKAWAKMQDQLPSTHPVADEMPDVESVHQNFDGITYAKGASVLRQLVAWVGQDEFLAGVRNYFDRHAWGNTDLGDFLGALEDASGRDLAAWRDEWLLTTGVNTLTPEVRLADDGTYAEVTLVQTAPAPTWAGLPGVPAREPVLRRHRVAVGVYRRTEAGLVRDQRVELDVEGERTPVPELVGIPAGEVVLVNDDDLTYAKVELDAASTDVLTRELHALVEPLPRALVWSSTWDMVRDGRLPARSYVDLVVSNVASETEVGVLQRLLLRAVGAAERYADPGMRVELLRRLTLHARAWLADLAPGSDHQLAVVRHWAATARSDADQLTAVQQLLDDELTVEGLELDTDLRWLLVTALARAGVVDEERIAAELARDDTDLGRRQAATARAIRPDADAKEHAWQQLLEDSSLSHTVSRQIWGGFSQLDQGDVLASFVSRYFDALGPVWRERSLDWALEFSEGMFPQWAASPDLVDQVDATLADDDLPRPLRRVLLEQRDTLVRTLDARACDAAVG</sequence>
<dbReference type="GO" id="GO:0005615">
    <property type="term" value="C:extracellular space"/>
    <property type="evidence" value="ECO:0007669"/>
    <property type="project" value="TreeGrafter"/>
</dbReference>
<proteinExistence type="inferred from homology"/>
<dbReference type="RefSeq" id="WP_205745176.1">
    <property type="nucleotide sequence ID" value="NZ_BMHA01000003.1"/>
</dbReference>
<dbReference type="InterPro" id="IPR027268">
    <property type="entry name" value="Peptidase_M4/M1_CTD_sf"/>
</dbReference>
<dbReference type="InterPro" id="IPR045357">
    <property type="entry name" value="Aminopeptidase_N-like_N"/>
</dbReference>
<keyword evidence="10" id="KW-0862">Zinc</keyword>
<comment type="catalytic activity">
    <reaction evidence="1">
        <text>Release of an N-terminal amino acid, Xaa-|-Yaa- from a peptide, amide or arylamide. Xaa is preferably Ala, but may be most amino acids including Pro (slow action). When a terminal hydrophobic residue is followed by a prolyl residue, the two may be released as an intact Xaa-Pro dipeptide.</text>
        <dbReference type="EC" id="3.4.11.2"/>
    </reaction>
</comment>
<dbReference type="FunFam" id="1.10.390.10:FF:000004">
    <property type="entry name" value="Aminopeptidase N"/>
    <property type="match status" value="1"/>
</dbReference>
<dbReference type="GO" id="GO:0016020">
    <property type="term" value="C:membrane"/>
    <property type="evidence" value="ECO:0007669"/>
    <property type="project" value="TreeGrafter"/>
</dbReference>
<dbReference type="InterPro" id="IPR050344">
    <property type="entry name" value="Peptidase_M1_aminopeptidases"/>
</dbReference>
<evidence type="ECO:0000259" key="16">
    <source>
        <dbReference type="Pfam" id="PF17900"/>
    </source>
</evidence>
<dbReference type="SUPFAM" id="SSF55486">
    <property type="entry name" value="Metalloproteases ('zincins'), catalytic domain"/>
    <property type="match status" value="1"/>
</dbReference>
<dbReference type="PRINTS" id="PR00756">
    <property type="entry name" value="ALADIPTASE"/>
</dbReference>
<dbReference type="PANTHER" id="PTHR11533">
    <property type="entry name" value="PROTEASE M1 ZINC METALLOPROTEASE"/>
    <property type="match status" value="1"/>
</dbReference>
<gene>
    <name evidence="17" type="primary">pepN</name>
    <name evidence="17" type="ORF">GCM10011354_10010</name>
</gene>
<comment type="caution">
    <text evidence="17">The sequence shown here is derived from an EMBL/GenBank/DDBJ whole genome shotgun (WGS) entry which is preliminary data.</text>
</comment>
<dbReference type="SUPFAM" id="SSF63737">
    <property type="entry name" value="Leukotriene A4 hydrolase N-terminal domain"/>
    <property type="match status" value="1"/>
</dbReference>
<keyword evidence="7" id="KW-0645">Protease</keyword>
<dbReference type="GO" id="GO:0042277">
    <property type="term" value="F:peptide binding"/>
    <property type="evidence" value="ECO:0007669"/>
    <property type="project" value="TreeGrafter"/>
</dbReference>
<dbReference type="EC" id="3.4.11.2" evidence="4"/>
<dbReference type="Gene3D" id="1.10.390.10">
    <property type="entry name" value="Neutral Protease Domain 2"/>
    <property type="match status" value="1"/>
</dbReference>
<evidence type="ECO:0000256" key="12">
    <source>
        <dbReference type="ARBA" id="ARBA00029811"/>
    </source>
</evidence>
<reference evidence="17" key="2">
    <citation type="submission" date="2020-09" db="EMBL/GenBank/DDBJ databases">
        <authorList>
            <person name="Sun Q."/>
            <person name="Zhou Y."/>
        </authorList>
    </citation>
    <scope>NUCLEOTIDE SEQUENCE</scope>
    <source>
        <strain evidence="17">CGMCC 1.14988</strain>
    </source>
</reference>
<dbReference type="InterPro" id="IPR014782">
    <property type="entry name" value="Peptidase_M1_dom"/>
</dbReference>
<dbReference type="Pfam" id="PF11838">
    <property type="entry name" value="ERAP1_C"/>
    <property type="match status" value="1"/>
</dbReference>
<reference evidence="17" key="1">
    <citation type="journal article" date="2014" name="Int. J. Syst. Evol. Microbiol.">
        <title>Complete genome sequence of Corynebacterium casei LMG S-19264T (=DSM 44701T), isolated from a smear-ripened cheese.</title>
        <authorList>
            <consortium name="US DOE Joint Genome Institute (JGI-PGF)"/>
            <person name="Walter F."/>
            <person name="Albersmeier A."/>
            <person name="Kalinowski J."/>
            <person name="Ruckert C."/>
        </authorList>
    </citation>
    <scope>NUCLEOTIDE SEQUENCE</scope>
    <source>
        <strain evidence="17">CGMCC 1.14988</strain>
    </source>
</reference>
<accession>A0A8J3A8P7</accession>
<dbReference type="GO" id="GO:0043171">
    <property type="term" value="P:peptide catabolic process"/>
    <property type="evidence" value="ECO:0007669"/>
    <property type="project" value="TreeGrafter"/>
</dbReference>
<evidence type="ECO:0000259" key="14">
    <source>
        <dbReference type="Pfam" id="PF01433"/>
    </source>
</evidence>
<comment type="similarity">
    <text evidence="3">Belongs to the peptidase M1 family.</text>
</comment>
<dbReference type="GO" id="GO:0016285">
    <property type="term" value="F:alanyl aminopeptidase activity"/>
    <property type="evidence" value="ECO:0007669"/>
    <property type="project" value="UniProtKB-EC"/>
</dbReference>
<dbReference type="GO" id="GO:0008270">
    <property type="term" value="F:zinc ion binding"/>
    <property type="evidence" value="ECO:0007669"/>
    <property type="project" value="InterPro"/>
</dbReference>
<organism evidence="17 18">
    <name type="scientific">Egicoccus halophilus</name>
    <dbReference type="NCBI Taxonomy" id="1670830"/>
    <lineage>
        <taxon>Bacteria</taxon>
        <taxon>Bacillati</taxon>
        <taxon>Actinomycetota</taxon>
        <taxon>Nitriliruptoria</taxon>
        <taxon>Egicoccales</taxon>
        <taxon>Egicoccaceae</taxon>
        <taxon>Egicoccus</taxon>
    </lineage>
</organism>
<feature type="domain" description="Peptidase M1 membrane alanine aminopeptidase" evidence="14">
    <location>
        <begin position="238"/>
        <end position="451"/>
    </location>
</feature>
<dbReference type="NCBIfam" id="TIGR02412">
    <property type="entry name" value="pepN_strep_liv"/>
    <property type="match status" value="1"/>
</dbReference>
<dbReference type="CDD" id="cd09602">
    <property type="entry name" value="M1_APN"/>
    <property type="match status" value="1"/>
</dbReference>
<dbReference type="GO" id="GO:0005737">
    <property type="term" value="C:cytoplasm"/>
    <property type="evidence" value="ECO:0007669"/>
    <property type="project" value="TreeGrafter"/>
</dbReference>
<evidence type="ECO:0000256" key="6">
    <source>
        <dbReference type="ARBA" id="ARBA00022438"/>
    </source>
</evidence>
<evidence type="ECO:0000256" key="8">
    <source>
        <dbReference type="ARBA" id="ARBA00022723"/>
    </source>
</evidence>
<dbReference type="InterPro" id="IPR001930">
    <property type="entry name" value="Peptidase_M1"/>
</dbReference>
<evidence type="ECO:0000259" key="15">
    <source>
        <dbReference type="Pfam" id="PF11838"/>
    </source>
</evidence>
<dbReference type="Pfam" id="PF17900">
    <property type="entry name" value="Peptidase_M1_N"/>
    <property type="match status" value="1"/>
</dbReference>
<evidence type="ECO:0000313" key="17">
    <source>
        <dbReference type="EMBL" id="GGI04621.1"/>
    </source>
</evidence>
<evidence type="ECO:0000256" key="2">
    <source>
        <dbReference type="ARBA" id="ARBA00001947"/>
    </source>
</evidence>
<feature type="domain" description="ERAP1-like C-terminal" evidence="15">
    <location>
        <begin position="545"/>
        <end position="853"/>
    </location>
</feature>
<dbReference type="Gene3D" id="2.60.40.1730">
    <property type="entry name" value="tricorn interacting facor f3 domain"/>
    <property type="match status" value="1"/>
</dbReference>
<dbReference type="EMBL" id="BMHA01000003">
    <property type="protein sequence ID" value="GGI04621.1"/>
    <property type="molecule type" value="Genomic_DNA"/>
</dbReference>
<evidence type="ECO:0000256" key="4">
    <source>
        <dbReference type="ARBA" id="ARBA00012564"/>
    </source>
</evidence>
<keyword evidence="6 17" id="KW-0031">Aminopeptidase</keyword>
<protein>
    <recommendedName>
        <fullName evidence="5">Aminopeptidase N</fullName>
        <ecNumber evidence="4">3.4.11.2</ecNumber>
    </recommendedName>
    <alternativeName>
        <fullName evidence="12">Alanine aminopeptidase</fullName>
    </alternativeName>
    <alternativeName>
        <fullName evidence="13">Lysyl aminopeptidase</fullName>
    </alternativeName>
</protein>
<dbReference type="PANTHER" id="PTHR11533:SF174">
    <property type="entry name" value="PUROMYCIN-SENSITIVE AMINOPEPTIDASE-RELATED"/>
    <property type="match status" value="1"/>
</dbReference>
<dbReference type="Proteomes" id="UP000650511">
    <property type="component" value="Unassembled WGS sequence"/>
</dbReference>
<keyword evidence="18" id="KW-1185">Reference proteome</keyword>
<evidence type="ECO:0000256" key="11">
    <source>
        <dbReference type="ARBA" id="ARBA00023049"/>
    </source>
</evidence>
<evidence type="ECO:0000256" key="10">
    <source>
        <dbReference type="ARBA" id="ARBA00022833"/>
    </source>
</evidence>
<name>A0A8J3A8P7_9ACTN</name>
<dbReference type="AlphaFoldDB" id="A0A8J3A8P7"/>
<evidence type="ECO:0000256" key="3">
    <source>
        <dbReference type="ARBA" id="ARBA00010136"/>
    </source>
</evidence>
<dbReference type="InterPro" id="IPR042097">
    <property type="entry name" value="Aminopeptidase_N-like_N_sf"/>
</dbReference>
<dbReference type="Pfam" id="PF01433">
    <property type="entry name" value="Peptidase_M1"/>
    <property type="match status" value="1"/>
</dbReference>
<dbReference type="GO" id="GO:0070006">
    <property type="term" value="F:metalloaminopeptidase activity"/>
    <property type="evidence" value="ECO:0007669"/>
    <property type="project" value="TreeGrafter"/>
</dbReference>
<evidence type="ECO:0000256" key="13">
    <source>
        <dbReference type="ARBA" id="ARBA00031533"/>
    </source>
</evidence>
<dbReference type="InterPro" id="IPR024571">
    <property type="entry name" value="ERAP1-like_C_dom"/>
</dbReference>
<evidence type="ECO:0000256" key="5">
    <source>
        <dbReference type="ARBA" id="ARBA00015611"/>
    </source>
</evidence>
<evidence type="ECO:0000256" key="9">
    <source>
        <dbReference type="ARBA" id="ARBA00022801"/>
    </source>
</evidence>
<evidence type="ECO:0000313" key="18">
    <source>
        <dbReference type="Proteomes" id="UP000650511"/>
    </source>
</evidence>
<dbReference type="GO" id="GO:0006508">
    <property type="term" value="P:proteolysis"/>
    <property type="evidence" value="ECO:0007669"/>
    <property type="project" value="UniProtKB-KW"/>
</dbReference>
<evidence type="ECO:0000256" key="7">
    <source>
        <dbReference type="ARBA" id="ARBA00022670"/>
    </source>
</evidence>
<dbReference type="FunFam" id="2.60.40.1730:FF:000010">
    <property type="entry name" value="Putative aminopeptidase N"/>
    <property type="match status" value="1"/>
</dbReference>
<keyword evidence="11" id="KW-0482">Metalloprotease</keyword>